<keyword evidence="4 11" id="KW-0963">Cytoplasm</keyword>
<feature type="compositionally biased region" description="Basic and acidic residues" evidence="12">
    <location>
        <begin position="438"/>
        <end position="448"/>
    </location>
</feature>
<evidence type="ECO:0000256" key="2">
    <source>
        <dbReference type="ARBA" id="ARBA00010958"/>
    </source>
</evidence>
<organism evidence="14 15">
    <name type="scientific">Athelia psychrophila</name>
    <dbReference type="NCBI Taxonomy" id="1759441"/>
    <lineage>
        <taxon>Eukaryota</taxon>
        <taxon>Fungi</taxon>
        <taxon>Dikarya</taxon>
        <taxon>Basidiomycota</taxon>
        <taxon>Agaricomycotina</taxon>
        <taxon>Agaricomycetes</taxon>
        <taxon>Agaricomycetidae</taxon>
        <taxon>Atheliales</taxon>
        <taxon>Atheliaceae</taxon>
        <taxon>Athelia</taxon>
    </lineage>
</organism>
<evidence type="ECO:0000256" key="1">
    <source>
        <dbReference type="ARBA" id="ARBA00004329"/>
    </source>
</evidence>
<dbReference type="PANTHER" id="PTHR22624">
    <property type="entry name" value="CYSTEINE PROTEASE ATG4"/>
    <property type="match status" value="1"/>
</dbReference>
<evidence type="ECO:0000256" key="12">
    <source>
        <dbReference type="SAM" id="MobiDB-lite"/>
    </source>
</evidence>
<sequence length="587" mass="63355">MPLSASSPLPAGVDEPPAIIEHRLSPTPLEAARIAVRFLLDSDAQPDRCTDPIWIMGVQHPGYESPPQTSPISPTPKSNLAKDGRERERDPAAHWPPIFYQDFTSRIWLTYRSQFAPIRDASLAALAPPSLNPPLPPPPPIAESGEGGVGEGRLWDMFLAGGGGVRRAWIPISGVGAEKGWTSDTGWGCMHRTGQSLLANALVCVHLGREWRRPPHPLPTAEYATYVQILTWFLDTPAPQAPFSVHRMALAGKELGTDVGCWFGPSVAAGAMRTLVNAFPDAHLGVAVATDGCLYQSEVFAASLPPVSVSHTASPRHDQHEQTSVWGGRAVLVLVGLRLGIADVNPIYYETIKALFAFPQSVGIAGGRPSSSYYFVGSQADSLFYLDPHHVRPAVPFRAPPHPRSPGALATGPVSPVPLQKQVSTSSASTSSLLRSPGSDREDDKDTASGRLPSQAPARGPGLDAVQEHSINAYSTAELKTFHCEHVRKLPLSGLDPSMLLGFLCRDEKEWADFRRRVGDVRVLALAFLAFLLRLCLGRDYKAIFTIQDEPPVWSSDSDEFMGLESMSEPDEADTDEEGQSSGAKSS</sequence>
<feature type="compositionally biased region" description="Acidic residues" evidence="12">
    <location>
        <begin position="557"/>
        <end position="579"/>
    </location>
</feature>
<feature type="compositionally biased region" description="Low complexity" evidence="12">
    <location>
        <begin position="65"/>
        <end position="78"/>
    </location>
</feature>
<evidence type="ECO:0000256" key="8">
    <source>
        <dbReference type="ARBA" id="ARBA00022927"/>
    </source>
</evidence>
<keyword evidence="3" id="KW-0813">Transport</keyword>
<keyword evidence="7" id="KW-0788">Thiol protease</keyword>
<feature type="region of interest" description="Disordered" evidence="12">
    <location>
        <begin position="396"/>
        <end position="463"/>
    </location>
</feature>
<dbReference type="InterPro" id="IPR038765">
    <property type="entry name" value="Papain-like_cys_pep_sf"/>
</dbReference>
<protein>
    <recommendedName>
        <fullName evidence="11">Cysteine protease</fullName>
        <ecNumber evidence="11">3.4.22.-</ecNumber>
    </recommendedName>
</protein>
<dbReference type="GO" id="GO:0004197">
    <property type="term" value="F:cysteine-type endopeptidase activity"/>
    <property type="evidence" value="ECO:0007669"/>
    <property type="project" value="TreeGrafter"/>
</dbReference>
<evidence type="ECO:0000256" key="10">
    <source>
        <dbReference type="ARBA" id="ARBA00029362"/>
    </source>
</evidence>
<comment type="subcellular location">
    <subcellularLocation>
        <location evidence="11">Nucleus</location>
    </subcellularLocation>
    <subcellularLocation>
        <location evidence="11">Cytoplasm</location>
    </subcellularLocation>
    <subcellularLocation>
        <location evidence="1">Preautophagosomal structure</location>
    </subcellularLocation>
</comment>
<dbReference type="EC" id="3.4.22.-" evidence="11"/>
<dbReference type="PANTHER" id="PTHR22624:SF49">
    <property type="entry name" value="CYSTEINE PROTEASE"/>
    <property type="match status" value="1"/>
</dbReference>
<dbReference type="GO" id="GO:0035973">
    <property type="term" value="P:aggrephagy"/>
    <property type="evidence" value="ECO:0007669"/>
    <property type="project" value="TreeGrafter"/>
</dbReference>
<keyword evidence="5 11" id="KW-0645">Protease</keyword>
<comment type="similarity">
    <text evidence="2 11">Belongs to the peptidase C54 family.</text>
</comment>
<dbReference type="GO" id="GO:0000407">
    <property type="term" value="C:phagophore assembly site"/>
    <property type="evidence" value="ECO:0007669"/>
    <property type="project" value="UniProtKB-SubCell"/>
</dbReference>
<dbReference type="STRING" id="436010.A0A166GCA0"/>
<dbReference type="Pfam" id="PF03416">
    <property type="entry name" value="Peptidase_C54"/>
    <property type="match status" value="1"/>
</dbReference>
<dbReference type="SUPFAM" id="SSF54001">
    <property type="entry name" value="Cysteine proteinases"/>
    <property type="match status" value="1"/>
</dbReference>
<dbReference type="GO" id="GO:0019786">
    <property type="term" value="F:protein-phosphatidylethanolamide deconjugating activity"/>
    <property type="evidence" value="ECO:0007669"/>
    <property type="project" value="InterPro"/>
</dbReference>
<dbReference type="AlphaFoldDB" id="A0A166GCA0"/>
<gene>
    <name evidence="14" type="ORF">FIBSPDRAFT_956964</name>
</gene>
<proteinExistence type="inferred from homology"/>
<keyword evidence="11" id="KW-0539">Nucleus</keyword>
<comment type="catalytic activity">
    <reaction evidence="10">
        <text>[protein]-C-terminal L-amino acid-glycyl-phosphatidylethanolamide + H2O = [protein]-C-terminal L-amino acid-glycine + a 1,2-diacyl-sn-glycero-3-phosphoethanolamine</text>
        <dbReference type="Rhea" id="RHEA:67548"/>
        <dbReference type="Rhea" id="RHEA-COMP:17323"/>
        <dbReference type="Rhea" id="RHEA-COMP:17324"/>
        <dbReference type="ChEBI" id="CHEBI:15377"/>
        <dbReference type="ChEBI" id="CHEBI:64612"/>
        <dbReference type="ChEBI" id="CHEBI:172940"/>
        <dbReference type="ChEBI" id="CHEBI:172941"/>
    </reaction>
    <physiologicalReaction direction="left-to-right" evidence="10">
        <dbReference type="Rhea" id="RHEA:67549"/>
    </physiologicalReaction>
</comment>
<evidence type="ECO:0000313" key="14">
    <source>
        <dbReference type="EMBL" id="KZP17690.1"/>
    </source>
</evidence>
<dbReference type="GO" id="GO:0034727">
    <property type="term" value="P:piecemeal microautophagy of the nucleus"/>
    <property type="evidence" value="ECO:0007669"/>
    <property type="project" value="TreeGrafter"/>
</dbReference>
<keyword evidence="8" id="KW-0653">Protein transport</keyword>
<dbReference type="InterPro" id="IPR005078">
    <property type="entry name" value="Peptidase_C54"/>
</dbReference>
<keyword evidence="15" id="KW-1185">Reference proteome</keyword>
<feature type="domain" description="Peptidase C54 catalytic" evidence="13">
    <location>
        <begin position="99"/>
        <end position="516"/>
    </location>
</feature>
<evidence type="ECO:0000256" key="9">
    <source>
        <dbReference type="ARBA" id="ARBA00023006"/>
    </source>
</evidence>
<dbReference type="GO" id="GO:0015031">
    <property type="term" value="P:protein transport"/>
    <property type="evidence" value="ECO:0007669"/>
    <property type="project" value="UniProtKB-KW"/>
</dbReference>
<evidence type="ECO:0000256" key="11">
    <source>
        <dbReference type="RuleBase" id="RU363115"/>
    </source>
</evidence>
<feature type="compositionally biased region" description="Basic and acidic residues" evidence="12">
    <location>
        <begin position="80"/>
        <end position="91"/>
    </location>
</feature>
<dbReference type="GO" id="GO:0000423">
    <property type="term" value="P:mitophagy"/>
    <property type="evidence" value="ECO:0007669"/>
    <property type="project" value="TreeGrafter"/>
</dbReference>
<feature type="region of interest" description="Disordered" evidence="12">
    <location>
        <begin position="553"/>
        <end position="587"/>
    </location>
</feature>
<dbReference type="EMBL" id="KV417580">
    <property type="protein sequence ID" value="KZP17690.1"/>
    <property type="molecule type" value="Genomic_DNA"/>
</dbReference>
<dbReference type="InterPro" id="IPR046792">
    <property type="entry name" value="Peptidase_C54_cat"/>
</dbReference>
<dbReference type="GO" id="GO:0000045">
    <property type="term" value="P:autophagosome assembly"/>
    <property type="evidence" value="ECO:0007669"/>
    <property type="project" value="TreeGrafter"/>
</dbReference>
<name>A0A166GCA0_9AGAM</name>
<comment type="function">
    <text evidence="11">Required for selective autophagic degradation of the nucleus (nucleophagy) as well as for mitophagy which contributes to regulate mitochondrial quantity and quality by eliminating the mitochondria to a basal level to fulfill cellular energy requirements and preventing excess ROS production.</text>
</comment>
<evidence type="ECO:0000313" key="15">
    <source>
        <dbReference type="Proteomes" id="UP000076532"/>
    </source>
</evidence>
<evidence type="ECO:0000256" key="7">
    <source>
        <dbReference type="ARBA" id="ARBA00022807"/>
    </source>
</evidence>
<accession>A0A166GCA0</accession>
<evidence type="ECO:0000256" key="3">
    <source>
        <dbReference type="ARBA" id="ARBA00022448"/>
    </source>
</evidence>
<dbReference type="Proteomes" id="UP000076532">
    <property type="component" value="Unassembled WGS sequence"/>
</dbReference>
<evidence type="ECO:0000256" key="5">
    <source>
        <dbReference type="ARBA" id="ARBA00022670"/>
    </source>
</evidence>
<dbReference type="GO" id="GO:0016485">
    <property type="term" value="P:protein processing"/>
    <property type="evidence" value="ECO:0007669"/>
    <property type="project" value="TreeGrafter"/>
</dbReference>
<feature type="region of interest" description="Disordered" evidence="12">
    <location>
        <begin position="58"/>
        <end position="91"/>
    </location>
</feature>
<evidence type="ECO:0000256" key="6">
    <source>
        <dbReference type="ARBA" id="ARBA00022801"/>
    </source>
</evidence>
<dbReference type="GO" id="GO:0005634">
    <property type="term" value="C:nucleus"/>
    <property type="evidence" value="ECO:0007669"/>
    <property type="project" value="UniProtKB-SubCell"/>
</dbReference>
<keyword evidence="6 11" id="KW-0378">Hydrolase</keyword>
<dbReference type="OrthoDB" id="2960936at2759"/>
<evidence type="ECO:0000259" key="13">
    <source>
        <dbReference type="Pfam" id="PF03416"/>
    </source>
</evidence>
<feature type="compositionally biased region" description="Low complexity" evidence="12">
    <location>
        <begin position="424"/>
        <end position="437"/>
    </location>
</feature>
<keyword evidence="9" id="KW-0072">Autophagy</keyword>
<reference evidence="14 15" key="1">
    <citation type="journal article" date="2016" name="Mol. Biol. Evol.">
        <title>Comparative Genomics of Early-Diverging Mushroom-Forming Fungi Provides Insights into the Origins of Lignocellulose Decay Capabilities.</title>
        <authorList>
            <person name="Nagy L.G."/>
            <person name="Riley R."/>
            <person name="Tritt A."/>
            <person name="Adam C."/>
            <person name="Daum C."/>
            <person name="Floudas D."/>
            <person name="Sun H."/>
            <person name="Yadav J.S."/>
            <person name="Pangilinan J."/>
            <person name="Larsson K.H."/>
            <person name="Matsuura K."/>
            <person name="Barry K."/>
            <person name="Labutti K."/>
            <person name="Kuo R."/>
            <person name="Ohm R.A."/>
            <person name="Bhattacharya S.S."/>
            <person name="Shirouzu T."/>
            <person name="Yoshinaga Y."/>
            <person name="Martin F.M."/>
            <person name="Grigoriev I.V."/>
            <person name="Hibbett D.S."/>
        </authorList>
    </citation>
    <scope>NUCLEOTIDE SEQUENCE [LARGE SCALE GENOMIC DNA]</scope>
    <source>
        <strain evidence="14 15">CBS 109695</strain>
    </source>
</reference>
<evidence type="ECO:0000256" key="4">
    <source>
        <dbReference type="ARBA" id="ARBA00022490"/>
    </source>
</evidence>